<comment type="caution">
    <text evidence="3">The sequence shown here is derived from an EMBL/GenBank/DDBJ whole genome shotgun (WGS) entry which is preliminary data.</text>
</comment>
<reference evidence="3 4" key="1">
    <citation type="submission" date="2015-09" db="EMBL/GenBank/DDBJ databases">
        <title>Draft genome of a European isolate of the apple canker pathogen Neonectria ditissima.</title>
        <authorList>
            <person name="Gomez-Cortecero A."/>
            <person name="Harrison R.J."/>
            <person name="Armitage A.D."/>
        </authorList>
    </citation>
    <scope>NUCLEOTIDE SEQUENCE [LARGE SCALE GENOMIC DNA]</scope>
    <source>
        <strain evidence="3 4">R09/05</strain>
    </source>
</reference>
<dbReference type="EMBL" id="LKCW01000071">
    <property type="protein sequence ID" value="KPM41085.1"/>
    <property type="molecule type" value="Genomic_DNA"/>
</dbReference>
<dbReference type="Gene3D" id="2.60.120.620">
    <property type="entry name" value="q2cbj1_9rhob like domain"/>
    <property type="match status" value="1"/>
</dbReference>
<sequence length="971" mass="108987">MLAPGNASSNEYGPYELRDSLLSALENIQTSGSFASFRALSEAPPAGLFVNGVGDITMPLGESQARQLIASASQAPYGKGSETIVDTSVRNTWELDASKFAFKDPAWPAYVESLCDAVAEDLGIQGTVRAEVYKMLVYEKGAMFKAHTDTEKIPGMFGSLIVCLPSPHQGGEVVLKHCGQKKVFKTSDHTQSMACWYSDVSHEVLPVTSGYRWVVTYNLAIDHVEIRPTAGLQRAETKDLRGILERWLAKDIESREREYVYHVLDHDYTEANISLRALKTQDLARVQVLKEMSSELPFELFLALLEKEEMGEVEFNHCDAQYGGYGYHDYDDEDEDESEEDFHHIEEVLETKYTVKTLHDLEGHVVTEGLQLDVDDLLDLECFDDLEAEEDYEGYMGNSGPMATHWYRVTAVVIVPHDSIPSFFDSYDRYSDSQASTSPSQIRCLARMCLRPHTPESLITALVKVCKKAWQGPPTTIYGVPELAIDGEGMRDVLKIAIQRRRYALFEEASSKNKQVLPLDFFTWLREWLRDSTGDAKDNFNTIKIGLTRVVLSYPHFADQLQAITTLVPIPQDGPSPRISDPILLWVRETLRLCLDDCVSKTVGKADGPAMVDVALRYHNSLAFLSETVLPFIHKKRDATAFALGFLRRLHEQTTLPKESTMELYRKVARTFNTSTDFTKVRSDAGAQFTASHVAKRPRYLLTGPEQKEDFRTTITHQALAEHFSAMIRTSTEADDLVGPLVTKVAADAPQLSALELHVLWIPLLRSLIPILTSNTIPLNTASYQQLFLAVTEAYVKKYVGREPTSDRSLVRPRVQCSCSDCARLNAFLTSAAQTIGRFSVNKKRRQHIHEELESAHIDCTHLTERSGSPQTLVVTKTFRHYDKVHGKWVARRAKAVENFELFDQGHLRQLLGSDYSEIVNMEQMSSVRLPRAPATIPLSTISQPIRSPVAARTKRKTPPAEAEVIDLTSD</sequence>
<dbReference type="AlphaFoldDB" id="A0A0P7B4V4"/>
<dbReference type="Pfam" id="PF13640">
    <property type="entry name" value="2OG-FeII_Oxy_3"/>
    <property type="match status" value="1"/>
</dbReference>
<protein>
    <recommendedName>
        <fullName evidence="2">Prolyl 4-hydroxylase alpha subunit Fe(2+) 2OG dioxygenase domain-containing protein</fullName>
    </recommendedName>
</protein>
<feature type="domain" description="Prolyl 4-hydroxylase alpha subunit Fe(2+) 2OG dioxygenase" evidence="2">
    <location>
        <begin position="134"/>
        <end position="218"/>
    </location>
</feature>
<evidence type="ECO:0000259" key="2">
    <source>
        <dbReference type="Pfam" id="PF13640"/>
    </source>
</evidence>
<organism evidence="3 4">
    <name type="scientific">Neonectria ditissima</name>
    <dbReference type="NCBI Taxonomy" id="78410"/>
    <lineage>
        <taxon>Eukaryota</taxon>
        <taxon>Fungi</taxon>
        <taxon>Dikarya</taxon>
        <taxon>Ascomycota</taxon>
        <taxon>Pezizomycotina</taxon>
        <taxon>Sordariomycetes</taxon>
        <taxon>Hypocreomycetidae</taxon>
        <taxon>Hypocreales</taxon>
        <taxon>Nectriaceae</taxon>
        <taxon>Neonectria</taxon>
    </lineage>
</organism>
<keyword evidence="4" id="KW-1185">Reference proteome</keyword>
<dbReference type="PANTHER" id="PTHR33099">
    <property type="entry name" value="FE2OG DIOXYGENASE DOMAIN-CONTAINING PROTEIN"/>
    <property type="match status" value="1"/>
</dbReference>
<evidence type="ECO:0000256" key="1">
    <source>
        <dbReference type="SAM" id="MobiDB-lite"/>
    </source>
</evidence>
<evidence type="ECO:0000313" key="3">
    <source>
        <dbReference type="EMBL" id="KPM41085.1"/>
    </source>
</evidence>
<dbReference type="OrthoDB" id="27483at2759"/>
<gene>
    <name evidence="3" type="ORF">AK830_g5460</name>
</gene>
<accession>A0A0P7B4V4</accession>
<dbReference type="InterPro" id="IPR044862">
    <property type="entry name" value="Pro_4_hyd_alph_FE2OG_OXY"/>
</dbReference>
<dbReference type="PANTHER" id="PTHR33099:SF7">
    <property type="entry name" value="MYND-TYPE DOMAIN-CONTAINING PROTEIN"/>
    <property type="match status" value="1"/>
</dbReference>
<feature type="region of interest" description="Disordered" evidence="1">
    <location>
        <begin position="949"/>
        <end position="971"/>
    </location>
</feature>
<dbReference type="Proteomes" id="UP000050424">
    <property type="component" value="Unassembled WGS sequence"/>
</dbReference>
<evidence type="ECO:0000313" key="4">
    <source>
        <dbReference type="Proteomes" id="UP000050424"/>
    </source>
</evidence>
<name>A0A0P7B4V4_9HYPO</name>
<proteinExistence type="predicted"/>